<keyword evidence="3" id="KW-1185">Reference proteome</keyword>
<evidence type="ECO:0000313" key="3">
    <source>
        <dbReference type="Proteomes" id="UP000315677"/>
    </source>
</evidence>
<name>A0A543D0X2_9PSEU</name>
<reference evidence="2 3" key="1">
    <citation type="submission" date="2019-06" db="EMBL/GenBank/DDBJ databases">
        <title>Sequencing the genomes of 1000 actinobacteria strains.</title>
        <authorList>
            <person name="Klenk H.-P."/>
        </authorList>
    </citation>
    <scope>NUCLEOTIDE SEQUENCE [LARGE SCALE GENOMIC DNA]</scope>
    <source>
        <strain evidence="2 3">DSM 45301</strain>
    </source>
</reference>
<dbReference type="RefSeq" id="WP_142062258.1">
    <property type="nucleotide sequence ID" value="NZ_VFPA01000006.1"/>
</dbReference>
<dbReference type="Pfam" id="PF00266">
    <property type="entry name" value="Aminotran_5"/>
    <property type="match status" value="1"/>
</dbReference>
<dbReference type="Gene3D" id="3.90.1150.10">
    <property type="entry name" value="Aspartate Aminotransferase, domain 1"/>
    <property type="match status" value="1"/>
</dbReference>
<comment type="caution">
    <text evidence="2">The sequence shown here is derived from an EMBL/GenBank/DDBJ whole genome shotgun (WGS) entry which is preliminary data.</text>
</comment>
<dbReference type="InterPro" id="IPR000192">
    <property type="entry name" value="Aminotrans_V_dom"/>
</dbReference>
<dbReference type="OrthoDB" id="250246at2"/>
<dbReference type="InterPro" id="IPR015424">
    <property type="entry name" value="PyrdxlP-dep_Trfase"/>
</dbReference>
<keyword evidence="2" id="KW-0456">Lyase</keyword>
<dbReference type="InterPro" id="IPR015421">
    <property type="entry name" value="PyrdxlP-dep_Trfase_major"/>
</dbReference>
<dbReference type="AlphaFoldDB" id="A0A543D0X2"/>
<evidence type="ECO:0000259" key="1">
    <source>
        <dbReference type="Pfam" id="PF00266"/>
    </source>
</evidence>
<dbReference type="EMBL" id="VFPA01000006">
    <property type="protein sequence ID" value="TQM02828.1"/>
    <property type="molecule type" value="Genomic_DNA"/>
</dbReference>
<dbReference type="GO" id="GO:0016829">
    <property type="term" value="F:lyase activity"/>
    <property type="evidence" value="ECO:0007669"/>
    <property type="project" value="UniProtKB-KW"/>
</dbReference>
<dbReference type="Gene3D" id="3.40.640.10">
    <property type="entry name" value="Type I PLP-dependent aspartate aminotransferase-like (Major domain)"/>
    <property type="match status" value="1"/>
</dbReference>
<dbReference type="PANTHER" id="PTHR43586">
    <property type="entry name" value="CYSTEINE DESULFURASE"/>
    <property type="match status" value="1"/>
</dbReference>
<dbReference type="InterPro" id="IPR015422">
    <property type="entry name" value="PyrdxlP-dep_Trfase_small"/>
</dbReference>
<organism evidence="2 3">
    <name type="scientific">Pseudonocardia kunmingensis</name>
    <dbReference type="NCBI Taxonomy" id="630975"/>
    <lineage>
        <taxon>Bacteria</taxon>
        <taxon>Bacillati</taxon>
        <taxon>Actinomycetota</taxon>
        <taxon>Actinomycetes</taxon>
        <taxon>Pseudonocardiales</taxon>
        <taxon>Pseudonocardiaceae</taxon>
        <taxon>Pseudonocardia</taxon>
    </lineage>
</organism>
<sequence>MNRPGTAARDLAFPDLGDLAHLDTATMGVLPGEAAAALHDAVTQWTRGTGDHGVWEAAAEEARGLVAGLVGMSACDVALLPSHVAAATTVARAWPDARVVVPEAEFRANLLPWIADRDRGAVRLVPSPATTDALCAAVDQGPDLVAVSSVQSADGLRVDLPRLVEHAHRRGALVYVDASQSLGVDATLGRCGADFIAAVGYKWLLGARGTAFLAVRPEHQRRFAPVLTGPESCADGAIYGAGYRLWDDARRFDQPQAWQAWVATAASLRHLCAYDQAELERHATGLAGRFVEAVHALGVATTPADVPSAIVGVTHPDPQSAVQRLREAGVRAAARAESLRFAFHLYTTERDVDRAIAALAATTGSTT</sequence>
<evidence type="ECO:0000313" key="2">
    <source>
        <dbReference type="EMBL" id="TQM02828.1"/>
    </source>
</evidence>
<dbReference type="Proteomes" id="UP000315677">
    <property type="component" value="Unassembled WGS sequence"/>
</dbReference>
<accession>A0A543D0X2</accession>
<gene>
    <name evidence="2" type="ORF">FB558_7471</name>
</gene>
<dbReference type="PANTHER" id="PTHR43586:SF21">
    <property type="entry name" value="PYRIDOXAL PHOSPHATE (PLP)-DEPENDENT ASPARTATE AMINOTRANSFERASE SUPERFAMILY"/>
    <property type="match status" value="1"/>
</dbReference>
<protein>
    <submittedName>
        <fullName evidence="2">Selenocysteine lyase/cysteine desulfurase</fullName>
    </submittedName>
</protein>
<feature type="domain" description="Aminotransferase class V" evidence="1">
    <location>
        <begin position="56"/>
        <end position="354"/>
    </location>
</feature>
<dbReference type="SUPFAM" id="SSF53383">
    <property type="entry name" value="PLP-dependent transferases"/>
    <property type="match status" value="1"/>
</dbReference>
<proteinExistence type="predicted"/>